<evidence type="ECO:0000259" key="7">
    <source>
        <dbReference type="Pfam" id="PF14226"/>
    </source>
</evidence>
<protein>
    <recommendedName>
        <fullName evidence="10">2-oxoglutarate-dependent dioxygenase</fullName>
    </recommendedName>
</protein>
<reference evidence="8 9" key="1">
    <citation type="submission" date="2024-02" db="EMBL/GenBank/DDBJ databases">
        <authorList>
            <person name="Vignale AGUSTIN F."/>
            <person name="Sosa J E."/>
            <person name="Modenutti C."/>
        </authorList>
    </citation>
    <scope>NUCLEOTIDE SEQUENCE [LARGE SCALE GENOMIC DNA]</scope>
</reference>
<keyword evidence="4" id="KW-0408">Iron</keyword>
<dbReference type="InterPro" id="IPR027443">
    <property type="entry name" value="IPNS-like_sf"/>
</dbReference>
<dbReference type="Proteomes" id="UP001642360">
    <property type="component" value="Unassembled WGS sequence"/>
</dbReference>
<evidence type="ECO:0000256" key="5">
    <source>
        <dbReference type="ARBA" id="ARBA00057022"/>
    </source>
</evidence>
<sequence>MASQTLSNLPIIDFTMENLKPDTNSWLSARSDVRRAIKEYGSFIALYDKVSAELNNEVFNKLKELFDLPTKTKSQNWSDKVYYGYVGQLAHLPIHESLAIADANTLDGVQSFTNLMWPSGNDNFCENMLKYGKKVAEQEQLVSKMVVESYGLERYYNSHLHSMTYFLRTIKYREPEIDETNAGTDIHTEKSLITILHQNQVHGLQIQARNGNWIDVDFTLESFVIIAGDASLAWSNDRIHSPRHQVILREKKTRYTIGVFAYNMGTTDIPQEMVDDEHPLQFRSFDNMGLLQSYFDNPTCLTGETAWSYCGIRA</sequence>
<dbReference type="Pfam" id="PF03171">
    <property type="entry name" value="2OG-FeII_Oxy"/>
    <property type="match status" value="1"/>
</dbReference>
<dbReference type="FunFam" id="2.60.120.330:FF:000022">
    <property type="entry name" value="Probable 2-oxoglutarate-dependent dioxygenase AOP1.2"/>
    <property type="match status" value="1"/>
</dbReference>
<keyword evidence="3" id="KW-0560">Oxidoreductase</keyword>
<dbReference type="InterPro" id="IPR050231">
    <property type="entry name" value="Iron_ascorbate_oxido_reductase"/>
</dbReference>
<dbReference type="Pfam" id="PF14226">
    <property type="entry name" value="DIOX_N"/>
    <property type="match status" value="1"/>
</dbReference>
<evidence type="ECO:0008006" key="10">
    <source>
        <dbReference type="Google" id="ProtNLM"/>
    </source>
</evidence>
<dbReference type="InterPro" id="IPR026992">
    <property type="entry name" value="DIOX_N"/>
</dbReference>
<keyword evidence="2" id="KW-0479">Metal-binding</keyword>
<organism evidence="8 9">
    <name type="scientific">Ilex paraguariensis</name>
    <name type="common">yerba mate</name>
    <dbReference type="NCBI Taxonomy" id="185542"/>
    <lineage>
        <taxon>Eukaryota</taxon>
        <taxon>Viridiplantae</taxon>
        <taxon>Streptophyta</taxon>
        <taxon>Embryophyta</taxon>
        <taxon>Tracheophyta</taxon>
        <taxon>Spermatophyta</taxon>
        <taxon>Magnoliopsida</taxon>
        <taxon>eudicotyledons</taxon>
        <taxon>Gunneridae</taxon>
        <taxon>Pentapetalae</taxon>
        <taxon>asterids</taxon>
        <taxon>campanulids</taxon>
        <taxon>Aquifoliales</taxon>
        <taxon>Aquifoliaceae</taxon>
        <taxon>Ilex</taxon>
    </lineage>
</organism>
<feature type="domain" description="Non-haem dioxygenase N-terminal" evidence="7">
    <location>
        <begin position="9"/>
        <end position="88"/>
    </location>
</feature>
<dbReference type="GO" id="GO:0046872">
    <property type="term" value="F:metal ion binding"/>
    <property type="evidence" value="ECO:0007669"/>
    <property type="project" value="UniProtKB-KW"/>
</dbReference>
<dbReference type="Gene3D" id="2.60.120.330">
    <property type="entry name" value="B-lactam Antibiotic, Isopenicillin N Synthase, Chain"/>
    <property type="match status" value="1"/>
</dbReference>
<comment type="caution">
    <text evidence="8">The sequence shown here is derived from an EMBL/GenBank/DDBJ whole genome shotgun (WGS) entry which is preliminary data.</text>
</comment>
<feature type="domain" description="Isopenicillin N synthase-like Fe(2+) 2OG dioxygenase" evidence="6">
    <location>
        <begin position="172"/>
        <end position="260"/>
    </location>
</feature>
<evidence type="ECO:0000256" key="1">
    <source>
        <dbReference type="ARBA" id="ARBA00008056"/>
    </source>
</evidence>
<dbReference type="InterPro" id="IPR044861">
    <property type="entry name" value="IPNS-like_FE2OG_OXY"/>
</dbReference>
<comment type="similarity">
    <text evidence="1">Belongs to the iron/ascorbate-dependent oxidoreductase family.</text>
</comment>
<comment type="function">
    <text evidence="5">Probable 2-oxoglutarate-dependent dioxygenase that may be involved in glucosinolates biosynthesis. May play a role in the production of aliphatic glucosinolates.</text>
</comment>
<dbReference type="PANTHER" id="PTHR47990">
    <property type="entry name" value="2-OXOGLUTARATE (2OG) AND FE(II)-DEPENDENT OXYGENASE SUPERFAMILY PROTEIN-RELATED"/>
    <property type="match status" value="1"/>
</dbReference>
<name>A0ABC8RPX1_9AQUA</name>
<gene>
    <name evidence="8" type="ORF">ILEXP_LOCUS14049</name>
</gene>
<evidence type="ECO:0000313" key="8">
    <source>
        <dbReference type="EMBL" id="CAK9146216.1"/>
    </source>
</evidence>
<evidence type="ECO:0000313" key="9">
    <source>
        <dbReference type="Proteomes" id="UP001642360"/>
    </source>
</evidence>
<dbReference type="SUPFAM" id="SSF51197">
    <property type="entry name" value="Clavaminate synthase-like"/>
    <property type="match status" value="1"/>
</dbReference>
<evidence type="ECO:0000256" key="4">
    <source>
        <dbReference type="ARBA" id="ARBA00023004"/>
    </source>
</evidence>
<accession>A0ABC8RPX1</accession>
<dbReference type="GO" id="GO:0016491">
    <property type="term" value="F:oxidoreductase activity"/>
    <property type="evidence" value="ECO:0007669"/>
    <property type="project" value="UniProtKB-KW"/>
</dbReference>
<dbReference type="EMBL" id="CAUOFW020001547">
    <property type="protein sequence ID" value="CAK9146216.1"/>
    <property type="molecule type" value="Genomic_DNA"/>
</dbReference>
<evidence type="ECO:0000256" key="3">
    <source>
        <dbReference type="ARBA" id="ARBA00023002"/>
    </source>
</evidence>
<proteinExistence type="inferred from homology"/>
<keyword evidence="9" id="KW-1185">Reference proteome</keyword>
<dbReference type="AlphaFoldDB" id="A0ABC8RPX1"/>
<evidence type="ECO:0000256" key="2">
    <source>
        <dbReference type="ARBA" id="ARBA00022723"/>
    </source>
</evidence>
<evidence type="ECO:0000259" key="6">
    <source>
        <dbReference type="Pfam" id="PF03171"/>
    </source>
</evidence>